<comment type="caution">
    <text evidence="1">The sequence shown here is derived from an EMBL/GenBank/DDBJ whole genome shotgun (WGS) entry which is preliminary data.</text>
</comment>
<proteinExistence type="predicted"/>
<protein>
    <submittedName>
        <fullName evidence="1">Cytochrome P450</fullName>
    </submittedName>
</protein>
<dbReference type="EMBL" id="MU394290">
    <property type="protein sequence ID" value="KAI6090667.1"/>
    <property type="molecule type" value="Genomic_DNA"/>
</dbReference>
<evidence type="ECO:0000313" key="2">
    <source>
        <dbReference type="Proteomes" id="UP001497680"/>
    </source>
</evidence>
<reference evidence="1 2" key="1">
    <citation type="journal article" date="2022" name="New Phytol.">
        <title>Ecological generalism drives hyperdiversity of secondary metabolite gene clusters in xylarialean endophytes.</title>
        <authorList>
            <person name="Franco M.E.E."/>
            <person name="Wisecaver J.H."/>
            <person name="Arnold A.E."/>
            <person name="Ju Y.M."/>
            <person name="Slot J.C."/>
            <person name="Ahrendt S."/>
            <person name="Moore L.P."/>
            <person name="Eastman K.E."/>
            <person name="Scott K."/>
            <person name="Konkel Z."/>
            <person name="Mondo S.J."/>
            <person name="Kuo A."/>
            <person name="Hayes R.D."/>
            <person name="Haridas S."/>
            <person name="Andreopoulos B."/>
            <person name="Riley R."/>
            <person name="LaButti K."/>
            <person name="Pangilinan J."/>
            <person name="Lipzen A."/>
            <person name="Amirebrahimi M."/>
            <person name="Yan J."/>
            <person name="Adam C."/>
            <person name="Keymanesh K."/>
            <person name="Ng V."/>
            <person name="Louie K."/>
            <person name="Northen T."/>
            <person name="Drula E."/>
            <person name="Henrissat B."/>
            <person name="Hsieh H.M."/>
            <person name="Youens-Clark K."/>
            <person name="Lutzoni F."/>
            <person name="Miadlikowska J."/>
            <person name="Eastwood D.C."/>
            <person name="Hamelin R.C."/>
            <person name="Grigoriev I.V."/>
            <person name="U'Ren J.M."/>
        </authorList>
    </citation>
    <scope>NUCLEOTIDE SEQUENCE [LARGE SCALE GENOMIC DNA]</scope>
    <source>
        <strain evidence="1 2">ER1909</strain>
    </source>
</reference>
<organism evidence="1 2">
    <name type="scientific">Hypoxylon rubiginosum</name>
    <dbReference type="NCBI Taxonomy" id="110542"/>
    <lineage>
        <taxon>Eukaryota</taxon>
        <taxon>Fungi</taxon>
        <taxon>Dikarya</taxon>
        <taxon>Ascomycota</taxon>
        <taxon>Pezizomycotina</taxon>
        <taxon>Sordariomycetes</taxon>
        <taxon>Xylariomycetidae</taxon>
        <taxon>Xylariales</taxon>
        <taxon>Hypoxylaceae</taxon>
        <taxon>Hypoxylon</taxon>
    </lineage>
</organism>
<dbReference type="Proteomes" id="UP001497680">
    <property type="component" value="Unassembled WGS sequence"/>
</dbReference>
<gene>
    <name evidence="1" type="ORF">F4821DRAFT_22024</name>
</gene>
<keyword evidence="2" id="KW-1185">Reference proteome</keyword>
<sequence>MTARMLSFSTLHWDGVSLLCLLLLAASPFVLSRIYASYKDSKTQDGTESIDLSSKRPPTLPYYIPLVDHLIQFITDGSTLLSKASKFCGAGVPVRISLPGFSSYVVSGPEAITAFFKNTRDLSTTSRGVTVIQNAFGCPAHLAHHFKPRHSPDGTPDEVEQAIHRGVQTGLSGPQLEILAGKFQIALLEKIEASKHEIGNDWVDIPDLCDLVQKFVIESVISTFFGSYMITLNPNIVEDFLEFNDYIRLLFMGMPRWLIPKAYNARQRMVDSIQRWQKHARENCDPSTLGDVDWEPYYGSKFIRERQDLLTRRGILDEKARAAENFANLWAANSNSVPAAIWFLIETLRDDCLKKEVCQRISSAYLIPKVSEKHESQQPAFDTEKLCNDPLLQSVYAETLRLRVAALIVREAAHRDFSFCGWHIKKGEVLTVSSHTEAMNGDVWGVGKDPSSHSVDKFWSHRFLVNSADPHSGPLLNQKAKKAASRELSFSTDGLAGTWIPYGGGRSLCPGRHFAKREIMLTTAAFLTAYEIDLDPNHIPSVNMSHFGFGTMPPKGKLSCRIRYLPR</sequence>
<evidence type="ECO:0000313" key="1">
    <source>
        <dbReference type="EMBL" id="KAI6090667.1"/>
    </source>
</evidence>
<accession>A0ACC0DDE1</accession>
<name>A0ACC0DDE1_9PEZI</name>